<sequence>MSNDPGSTVLSALPNAHQAVHKMKFRTAGRDSHVDRDAPHKAAPSASFSPSVRRLWLRFISFIRDIPSKTRITSLKDSDHELLESSRRTSAEVSCEANGAKPRSDFKNSYQSGIKNSDLPRLWALIIGINDYSTMTKLSGAVPDANAINNYLQTDLKVPPGQITNLRNKEATRSNIIAAFQGLRDNPRIKHQDPILIYYAGHGGEVPSNSKDKTQTLIPVDYVAERIHPIPDRTVAALINGISTRHGNNITVILDCCHSGSGTRGEEETNKITVRGCELSPNDVPDDLDEHIRKENLEPNATAEYGTRGLSSAKGFAMKDMNSHILLAACSANELAREDNRAKEAHGRFTTALLELLRTVPLDQITYADVLSKIPRIDGQNPQCEGYYRNRILFDSKVRPLTSRHNIYEVKLDNEKYTLQGGRAHGITDGAEFTLYRNREVALVEEPLGLMIAREDRINPFTTILEPVGETPGAFENTAIAIQTKAGASEDLSVYVPLESQYMPFFEGIAREMSGTGPDPCRIKLVDKAEKDKAKLEIVGAGKNQLTFKVLEKQAIEHGFTRMPHVVDAEAGDLHHILRAASHYHFHLNLNHSNNKIKDSIKIEFFPLKEDYNDDGEVYYSPGGENMHRGGRIEYEVDEDTKYGMKIINNTPWDLHFYIFYFEHADFSITALTEVDAQTCYDKDHSLRRDATVEIGYGNSSIPPFECGVPEGLDLTIGFLKIYFITEVVDLSHVPQITPFSEMRTGGVTASASRGRVRAQFNRRLAVWGTVLIPVIQKRKQKHRA</sequence>
<dbReference type="EMBL" id="JANBPK010001596">
    <property type="protein sequence ID" value="KAJ2921477.1"/>
    <property type="molecule type" value="Genomic_DNA"/>
</dbReference>
<gene>
    <name evidence="5" type="ORF">H1R20_g15616</name>
</gene>
<dbReference type="GO" id="GO:0006915">
    <property type="term" value="P:apoptotic process"/>
    <property type="evidence" value="ECO:0007669"/>
    <property type="project" value="UniProtKB-KW"/>
</dbReference>
<comment type="caution">
    <text evidence="5">The sequence shown here is derived from an EMBL/GenBank/DDBJ whole genome shotgun (WGS) entry which is preliminary data.</text>
</comment>
<evidence type="ECO:0000256" key="2">
    <source>
        <dbReference type="ARBA" id="ARBA00022703"/>
    </source>
</evidence>
<dbReference type="InterPro" id="IPR011600">
    <property type="entry name" value="Pept_C14_caspase"/>
</dbReference>
<feature type="domain" description="Peptidase C14 caspase" evidence="4">
    <location>
        <begin position="123"/>
        <end position="373"/>
    </location>
</feature>
<dbReference type="PANTHER" id="PTHR48104:SF30">
    <property type="entry name" value="METACASPASE-1"/>
    <property type="match status" value="1"/>
</dbReference>
<evidence type="ECO:0000256" key="3">
    <source>
        <dbReference type="ARBA" id="ARBA00022807"/>
    </source>
</evidence>
<organism evidence="5 6">
    <name type="scientific">Candolleomyces eurysporus</name>
    <dbReference type="NCBI Taxonomy" id="2828524"/>
    <lineage>
        <taxon>Eukaryota</taxon>
        <taxon>Fungi</taxon>
        <taxon>Dikarya</taxon>
        <taxon>Basidiomycota</taxon>
        <taxon>Agaricomycotina</taxon>
        <taxon>Agaricomycetes</taxon>
        <taxon>Agaricomycetidae</taxon>
        <taxon>Agaricales</taxon>
        <taxon>Agaricineae</taxon>
        <taxon>Psathyrellaceae</taxon>
        <taxon>Candolleomyces</taxon>
    </lineage>
</organism>
<dbReference type="Gene3D" id="3.40.50.1460">
    <property type="match status" value="1"/>
</dbReference>
<keyword evidence="3" id="KW-0788">Thiol protease</keyword>
<dbReference type="SUPFAM" id="SSF52129">
    <property type="entry name" value="Caspase-like"/>
    <property type="match status" value="1"/>
</dbReference>
<evidence type="ECO:0000256" key="1">
    <source>
        <dbReference type="ARBA" id="ARBA00009005"/>
    </source>
</evidence>
<name>A0A9W8IR73_9AGAR</name>
<keyword evidence="3" id="KW-0378">Hydrolase</keyword>
<evidence type="ECO:0000313" key="5">
    <source>
        <dbReference type="EMBL" id="KAJ2921477.1"/>
    </source>
</evidence>
<dbReference type="Proteomes" id="UP001140091">
    <property type="component" value="Unassembled WGS sequence"/>
</dbReference>
<dbReference type="GO" id="GO:0006508">
    <property type="term" value="P:proteolysis"/>
    <property type="evidence" value="ECO:0007669"/>
    <property type="project" value="InterPro"/>
</dbReference>
<dbReference type="AlphaFoldDB" id="A0A9W8IR73"/>
<keyword evidence="2" id="KW-0053">Apoptosis</keyword>
<dbReference type="OrthoDB" id="3223806at2759"/>
<proteinExistence type="inferred from homology"/>
<protein>
    <recommendedName>
        <fullName evidence="4">Peptidase C14 caspase domain-containing protein</fullName>
    </recommendedName>
</protein>
<feature type="non-terminal residue" evidence="5">
    <location>
        <position position="1"/>
    </location>
</feature>
<evidence type="ECO:0000259" key="4">
    <source>
        <dbReference type="Pfam" id="PF00656"/>
    </source>
</evidence>
<comment type="similarity">
    <text evidence="1">Belongs to the peptidase C14B family.</text>
</comment>
<dbReference type="Pfam" id="PF00656">
    <property type="entry name" value="Peptidase_C14"/>
    <property type="match status" value="1"/>
</dbReference>
<dbReference type="GO" id="GO:0005737">
    <property type="term" value="C:cytoplasm"/>
    <property type="evidence" value="ECO:0007669"/>
    <property type="project" value="TreeGrafter"/>
</dbReference>
<dbReference type="InterPro" id="IPR050452">
    <property type="entry name" value="Metacaspase"/>
</dbReference>
<reference evidence="5" key="1">
    <citation type="submission" date="2022-06" db="EMBL/GenBank/DDBJ databases">
        <title>Genome Sequence of Candolleomyces eurysporus.</title>
        <authorList>
            <person name="Buettner E."/>
        </authorList>
    </citation>
    <scope>NUCLEOTIDE SEQUENCE</scope>
    <source>
        <strain evidence="5">VTCC 930004</strain>
    </source>
</reference>
<keyword evidence="3" id="KW-0645">Protease</keyword>
<evidence type="ECO:0000313" key="6">
    <source>
        <dbReference type="Proteomes" id="UP001140091"/>
    </source>
</evidence>
<keyword evidence="6" id="KW-1185">Reference proteome</keyword>
<dbReference type="GO" id="GO:0004197">
    <property type="term" value="F:cysteine-type endopeptidase activity"/>
    <property type="evidence" value="ECO:0007669"/>
    <property type="project" value="InterPro"/>
</dbReference>
<dbReference type="InterPro" id="IPR029030">
    <property type="entry name" value="Caspase-like_dom_sf"/>
</dbReference>
<dbReference type="PANTHER" id="PTHR48104">
    <property type="entry name" value="METACASPASE-4"/>
    <property type="match status" value="1"/>
</dbReference>
<accession>A0A9W8IR73</accession>